<dbReference type="Proteomes" id="UP001652740">
    <property type="component" value="Unplaced"/>
</dbReference>
<feature type="transmembrane region" description="Helical" evidence="3">
    <location>
        <begin position="222"/>
        <end position="240"/>
    </location>
</feature>
<sequence>MGVFKRIINKKESNIIPSTRTMFTVIIFVLVSVVGASVNSTSEVSIGKSRMLWLKTLLDHHYWMEILDSTPLPKQCEADLRNYIVALNNGQLWASKIYDASGQYIPNVMFGSDFWVGSKNACRDLQLKQYYAQTPPFATNFYVAKINISLDGDHLPQGRITLVGECLPASCNSEAVAMFLASAERLAAERASEAGFAATIQTSDVRKVPGAYSLLSDYKFCTLMTVVSVIFLLMLTASLFEGYLERKYQLAAAARDLELAHNDTTQKTNNNNVPQTDEKRKEDGDNNEKGPRRETCGIWAELLLSFSVLSNGRTILSIHRASDGALTSLHGIRFLSVTWVIMVHTYLTVFYISDNKTMRVVTERNLMYQSVGNASYCVDTFFFISGLLVTVLFLRTEEKKKKRAEADKEDLNKNLNGFTNSALSVSVISQQSFKDDMLDKPKSKMCTKRELFNNIRSFFVLISYRIVRLTPAYAFVIWLTQISFTYVYNQSAFEPAIVDHLTCDAYWWRNLLYINNLYPQREICMVWSWYMANDTQFYVVGIIILLLSVKHPKFASISLGVVLVSSWVTTIYISVWHQYKARIQEPFEMFDALYDKPWSRIGPYLVGMIVGWYLHKTKCQVRIPYWLVGAGWISALAIIGSLIFGMVDGYFEVWPTAFYVSIGHSAWGAALAWVAIACCCGYGGLINSALSYRGFLPLSRLTYCAYLIHPTIMVISTFHLDGPLHLQNTMVIVTYAGYAVMAFLSSFAISISFEAPAVRLIKILSGNDRPRKRQRT</sequence>
<evidence type="ECO:0000256" key="2">
    <source>
        <dbReference type="SAM" id="MobiDB-lite"/>
    </source>
</evidence>
<feature type="transmembrane region" description="Helical" evidence="3">
    <location>
        <begin position="667"/>
        <end position="689"/>
    </location>
</feature>
<dbReference type="AlphaFoldDB" id="A0A6J1X995"/>
<dbReference type="PANTHER" id="PTHR11161">
    <property type="entry name" value="O-ACYLTRANSFERASE"/>
    <property type="match status" value="1"/>
</dbReference>
<feature type="domain" description="Nose resistant-to-fluoxetine protein N-terminal" evidence="4">
    <location>
        <begin position="73"/>
        <end position="195"/>
    </location>
</feature>
<dbReference type="PANTHER" id="PTHR11161:SF69">
    <property type="entry name" value="NOSE RESISTANT TO FLUOXETINE PROTEIN 6-LIKE PROTEIN"/>
    <property type="match status" value="1"/>
</dbReference>
<name>A0A6J1X995_GALME</name>
<dbReference type="Pfam" id="PF20146">
    <property type="entry name" value="NRF"/>
    <property type="match status" value="1"/>
</dbReference>
<feature type="transmembrane region" description="Helical" evidence="3">
    <location>
        <begin position="701"/>
        <end position="720"/>
    </location>
</feature>
<feature type="transmembrane region" description="Helical" evidence="3">
    <location>
        <begin position="554"/>
        <end position="577"/>
    </location>
</feature>
<feature type="compositionally biased region" description="Polar residues" evidence="2">
    <location>
        <begin position="262"/>
        <end position="275"/>
    </location>
</feature>
<dbReference type="GO" id="GO:0016747">
    <property type="term" value="F:acyltransferase activity, transferring groups other than amino-acyl groups"/>
    <property type="evidence" value="ECO:0007669"/>
    <property type="project" value="InterPro"/>
</dbReference>
<dbReference type="KEGG" id="gmw:113522955"/>
<accession>A0A6J1X995</accession>
<evidence type="ECO:0000256" key="1">
    <source>
        <dbReference type="SAM" id="Coils"/>
    </source>
</evidence>
<dbReference type="Pfam" id="PF01757">
    <property type="entry name" value="Acyl_transf_3"/>
    <property type="match status" value="1"/>
</dbReference>
<reference evidence="6" key="1">
    <citation type="submission" date="2025-08" db="UniProtKB">
        <authorList>
            <consortium name="RefSeq"/>
        </authorList>
    </citation>
    <scope>IDENTIFICATION</scope>
    <source>
        <tissue evidence="6">Whole larvae</tissue>
    </source>
</reference>
<dbReference type="RefSeq" id="XP_026764609.2">
    <property type="nucleotide sequence ID" value="XM_026908808.3"/>
</dbReference>
<dbReference type="InterPro" id="IPR002656">
    <property type="entry name" value="Acyl_transf_3_dom"/>
</dbReference>
<protein>
    <submittedName>
        <fullName evidence="6">Nose resistant to fluoxetine protein 6-like</fullName>
    </submittedName>
</protein>
<feature type="transmembrane region" description="Helical" evidence="3">
    <location>
        <begin position="732"/>
        <end position="753"/>
    </location>
</feature>
<keyword evidence="3" id="KW-0812">Transmembrane</keyword>
<feature type="transmembrane region" description="Helical" evidence="3">
    <location>
        <begin position="597"/>
        <end position="614"/>
    </location>
</feature>
<proteinExistence type="predicted"/>
<keyword evidence="3" id="KW-1133">Transmembrane helix</keyword>
<dbReference type="InterPro" id="IPR006621">
    <property type="entry name" value="Nose-resist-to-fluoxetine_N"/>
</dbReference>
<feature type="transmembrane region" description="Helical" evidence="3">
    <location>
        <begin position="458"/>
        <end position="479"/>
    </location>
</feature>
<feature type="transmembrane region" description="Helical" evidence="3">
    <location>
        <begin position="373"/>
        <end position="394"/>
    </location>
</feature>
<dbReference type="SMART" id="SM00703">
    <property type="entry name" value="NRF"/>
    <property type="match status" value="1"/>
</dbReference>
<organism evidence="5 6">
    <name type="scientific">Galleria mellonella</name>
    <name type="common">Greater wax moth</name>
    <dbReference type="NCBI Taxonomy" id="7137"/>
    <lineage>
        <taxon>Eukaryota</taxon>
        <taxon>Metazoa</taxon>
        <taxon>Ecdysozoa</taxon>
        <taxon>Arthropoda</taxon>
        <taxon>Hexapoda</taxon>
        <taxon>Insecta</taxon>
        <taxon>Pterygota</taxon>
        <taxon>Neoptera</taxon>
        <taxon>Endopterygota</taxon>
        <taxon>Lepidoptera</taxon>
        <taxon>Glossata</taxon>
        <taxon>Ditrysia</taxon>
        <taxon>Pyraloidea</taxon>
        <taxon>Pyralidae</taxon>
        <taxon>Galleriinae</taxon>
        <taxon>Galleria</taxon>
    </lineage>
</organism>
<dbReference type="InterPro" id="IPR052728">
    <property type="entry name" value="O2_lipid_transport_reg"/>
</dbReference>
<dbReference type="InParanoid" id="A0A6J1X995"/>
<feature type="coiled-coil region" evidence="1">
    <location>
        <begin position="394"/>
        <end position="421"/>
    </location>
</feature>
<keyword evidence="3" id="KW-0472">Membrane</keyword>
<dbReference type="GeneID" id="113522955"/>
<feature type="compositionally biased region" description="Basic and acidic residues" evidence="2">
    <location>
        <begin position="276"/>
        <end position="292"/>
    </location>
</feature>
<feature type="transmembrane region" description="Helical" evidence="3">
    <location>
        <begin position="527"/>
        <end position="547"/>
    </location>
</feature>
<gene>
    <name evidence="6" type="primary">LOC113522955</name>
</gene>
<keyword evidence="5" id="KW-1185">Reference proteome</keyword>
<evidence type="ECO:0000313" key="6">
    <source>
        <dbReference type="RefSeq" id="XP_026764609.2"/>
    </source>
</evidence>
<evidence type="ECO:0000313" key="5">
    <source>
        <dbReference type="Proteomes" id="UP001652740"/>
    </source>
</evidence>
<keyword evidence="1" id="KW-0175">Coiled coil</keyword>
<evidence type="ECO:0000259" key="4">
    <source>
        <dbReference type="SMART" id="SM00703"/>
    </source>
</evidence>
<dbReference type="OrthoDB" id="207378at2759"/>
<feature type="transmembrane region" description="Helical" evidence="3">
    <location>
        <begin position="626"/>
        <end position="647"/>
    </location>
</feature>
<feature type="transmembrane region" description="Helical" evidence="3">
    <location>
        <begin position="334"/>
        <end position="353"/>
    </location>
</feature>
<feature type="transmembrane region" description="Helical" evidence="3">
    <location>
        <begin position="21"/>
        <end position="38"/>
    </location>
</feature>
<feature type="region of interest" description="Disordered" evidence="2">
    <location>
        <begin position="261"/>
        <end position="292"/>
    </location>
</feature>
<evidence type="ECO:0000256" key="3">
    <source>
        <dbReference type="SAM" id="Phobius"/>
    </source>
</evidence>